<proteinExistence type="predicted"/>
<protein>
    <submittedName>
        <fullName evidence="1">Uncharacterized protein</fullName>
    </submittedName>
</protein>
<reference evidence="1" key="1">
    <citation type="submission" date="2022-11" db="EMBL/GenBank/DDBJ databases">
        <authorList>
            <person name="Hyden B.L."/>
            <person name="Feng K."/>
            <person name="Yates T."/>
            <person name="Jawdy S."/>
            <person name="Smart L.B."/>
            <person name="Muchero W."/>
        </authorList>
    </citation>
    <scope>NUCLEOTIDE SEQUENCE</scope>
    <source>
        <tissue evidence="1">Shoot tip</tissue>
    </source>
</reference>
<evidence type="ECO:0000313" key="2">
    <source>
        <dbReference type="Proteomes" id="UP001151752"/>
    </source>
</evidence>
<dbReference type="EMBL" id="JAPFFM010000017">
    <property type="protein sequence ID" value="KAJ6694954.1"/>
    <property type="molecule type" value="Genomic_DNA"/>
</dbReference>
<gene>
    <name evidence="1" type="ORF">OIU74_014153</name>
</gene>
<reference evidence="1" key="2">
    <citation type="journal article" date="2023" name="Int. J. Mol. Sci.">
        <title>De Novo Assembly and Annotation of 11 Diverse Shrub Willow (Salix) Genomes Reveals Novel Gene Organization in Sex-Linked Regions.</title>
        <authorList>
            <person name="Hyden B."/>
            <person name="Feng K."/>
            <person name="Yates T.B."/>
            <person name="Jawdy S."/>
            <person name="Cereghino C."/>
            <person name="Smart L.B."/>
            <person name="Muchero W."/>
        </authorList>
    </citation>
    <scope>NUCLEOTIDE SEQUENCE</scope>
    <source>
        <tissue evidence="1">Shoot tip</tissue>
    </source>
</reference>
<dbReference type="Proteomes" id="UP001151752">
    <property type="component" value="Chromosome 3"/>
</dbReference>
<name>A0A9Q0SYP5_9ROSI</name>
<accession>A0A9Q0SYP5</accession>
<organism evidence="1 2">
    <name type="scientific">Salix koriyanagi</name>
    <dbReference type="NCBI Taxonomy" id="2511006"/>
    <lineage>
        <taxon>Eukaryota</taxon>
        <taxon>Viridiplantae</taxon>
        <taxon>Streptophyta</taxon>
        <taxon>Embryophyta</taxon>
        <taxon>Tracheophyta</taxon>
        <taxon>Spermatophyta</taxon>
        <taxon>Magnoliopsida</taxon>
        <taxon>eudicotyledons</taxon>
        <taxon>Gunneridae</taxon>
        <taxon>Pentapetalae</taxon>
        <taxon>rosids</taxon>
        <taxon>fabids</taxon>
        <taxon>Malpighiales</taxon>
        <taxon>Salicaceae</taxon>
        <taxon>Saliceae</taxon>
        <taxon>Salix</taxon>
    </lineage>
</organism>
<dbReference type="AlphaFoldDB" id="A0A9Q0SYP5"/>
<comment type="caution">
    <text evidence="1">The sequence shown here is derived from an EMBL/GenBank/DDBJ whole genome shotgun (WGS) entry which is preliminary data.</text>
</comment>
<sequence>MHLLNRSQSGDFLSYQLRPQNSMNSDWPAIMERAFSDSRLQENDRPVLAPIIMDEKHQLMKFENHCGEEMSYMDLEQEDLKWMNRNANYSDVGRQQYEGNVEVALYDNAMVHGNLPNLNFPPSAYHHPLDSQEYGKIGFCCSS</sequence>
<evidence type="ECO:0000313" key="1">
    <source>
        <dbReference type="EMBL" id="KAJ6694954.1"/>
    </source>
</evidence>
<keyword evidence="2" id="KW-1185">Reference proteome</keyword>